<evidence type="ECO:0000256" key="1">
    <source>
        <dbReference type="SAM" id="SignalP"/>
    </source>
</evidence>
<evidence type="ECO:0000313" key="3">
    <source>
        <dbReference type="Proteomes" id="UP001065322"/>
    </source>
</evidence>
<dbReference type="Pfam" id="PF05494">
    <property type="entry name" value="MlaC"/>
    <property type="match status" value="1"/>
</dbReference>
<organism evidence="2 3">
    <name type="scientific">Thalassolituus hydrocarboniclasticus</name>
    <dbReference type="NCBI Taxonomy" id="2742796"/>
    <lineage>
        <taxon>Bacteria</taxon>
        <taxon>Pseudomonadati</taxon>
        <taxon>Pseudomonadota</taxon>
        <taxon>Gammaproteobacteria</taxon>
        <taxon>Oceanospirillales</taxon>
        <taxon>Oceanospirillaceae</taxon>
        <taxon>Thalassolituus</taxon>
    </lineage>
</organism>
<dbReference type="InterPro" id="IPR008869">
    <property type="entry name" value="MlaC/ttg2D"/>
</dbReference>
<dbReference type="RefSeq" id="WP_260998211.1">
    <property type="nucleotide sequence ID" value="NZ_CP054475.1"/>
</dbReference>
<gene>
    <name evidence="2" type="ORF">HUF19_01670</name>
</gene>
<dbReference type="PROSITE" id="PS51257">
    <property type="entry name" value="PROKAR_LIPOPROTEIN"/>
    <property type="match status" value="1"/>
</dbReference>
<feature type="chain" id="PRO_5046172291" evidence="1">
    <location>
        <begin position="26"/>
        <end position="214"/>
    </location>
</feature>
<dbReference type="PANTHER" id="PTHR36573">
    <property type="entry name" value="INTERMEMBRANE PHOSPHOLIPID TRANSPORT SYSTEM BINDING PROTEIN MLAC"/>
    <property type="match status" value="1"/>
</dbReference>
<dbReference type="PIRSF" id="PIRSF004649">
    <property type="entry name" value="MlaC"/>
    <property type="match status" value="1"/>
</dbReference>
<dbReference type="Proteomes" id="UP001065322">
    <property type="component" value="Chromosome"/>
</dbReference>
<reference evidence="3" key="1">
    <citation type="submission" date="2020-06" db="EMBL/GenBank/DDBJ databases">
        <title>Thalassolituus marinus alknpb1M-1, a hydrocarbon-degrading bacterium isolated from the deep-sea overlying water using an in-situ strategy from the South China Sea basin.</title>
        <authorList>
            <person name="Dong C."/>
            <person name="Chen Y."/>
            <person name="Shao Z."/>
        </authorList>
    </citation>
    <scope>NUCLEOTIDE SEQUENCE [LARGE SCALE GENOMIC DNA]</scope>
    <source>
        <strain evidence="3">alknpb1M-1</strain>
    </source>
</reference>
<proteinExistence type="predicted"/>
<sequence>MRIAIQTLSTFAVFIAALLACSGVAANETGTKTAVAEIAPRDVVASATLGIINELNKLQPEQRTEEEVRRLVQTYIVPAIDQEKIAMGALGKYWRRADPEQRQAFIDRFRELQIRTYSGAFKAFNGEQFEFDEARFNDSGDKALVKGTLKQNNGNTIPVDFRLYRDKDSQEWRIYDAVIAGLGMVKTYREQLSERLQNISMNELLAELSAQDAN</sequence>
<keyword evidence="1" id="KW-0732">Signal</keyword>
<dbReference type="EMBL" id="CP054475">
    <property type="protein sequence ID" value="UXD86231.1"/>
    <property type="molecule type" value="Genomic_DNA"/>
</dbReference>
<dbReference type="Gene3D" id="3.10.450.710">
    <property type="entry name" value="Tgt2/MlaC"/>
    <property type="match status" value="1"/>
</dbReference>
<dbReference type="InterPro" id="IPR042245">
    <property type="entry name" value="Tgt2/MlaC_sf"/>
</dbReference>
<accession>A0ABY6A7K5</accession>
<name>A0ABY6A7K5_9GAMM</name>
<keyword evidence="3" id="KW-1185">Reference proteome</keyword>
<feature type="signal peptide" evidence="1">
    <location>
        <begin position="1"/>
        <end position="25"/>
    </location>
</feature>
<dbReference type="PANTHER" id="PTHR36573:SF1">
    <property type="entry name" value="INTERMEMBRANE PHOSPHOLIPID TRANSPORT SYSTEM BINDING PROTEIN MLAC"/>
    <property type="match status" value="1"/>
</dbReference>
<evidence type="ECO:0000313" key="2">
    <source>
        <dbReference type="EMBL" id="UXD86231.1"/>
    </source>
</evidence>
<protein>
    <submittedName>
        <fullName evidence="2">ABC transporter substrate-binding protein</fullName>
    </submittedName>
</protein>